<dbReference type="Pfam" id="PF13489">
    <property type="entry name" value="Methyltransf_23"/>
    <property type="match status" value="1"/>
</dbReference>
<dbReference type="OrthoDB" id="272052at2"/>
<reference evidence="1 2" key="1">
    <citation type="submission" date="2019-08" db="EMBL/GenBank/DDBJ databases">
        <title>Deep-cultivation of Planctomycetes and their phenomic and genomic characterization uncovers novel biology.</title>
        <authorList>
            <person name="Wiegand S."/>
            <person name="Jogler M."/>
            <person name="Boedeker C."/>
            <person name="Pinto D."/>
            <person name="Vollmers J."/>
            <person name="Rivas-Marin E."/>
            <person name="Kohn T."/>
            <person name="Peeters S.H."/>
            <person name="Heuer A."/>
            <person name="Rast P."/>
            <person name="Oberbeckmann S."/>
            <person name="Bunk B."/>
            <person name="Jeske O."/>
            <person name="Meyerdierks A."/>
            <person name="Storesund J.E."/>
            <person name="Kallscheuer N."/>
            <person name="Luecker S."/>
            <person name="Lage O.M."/>
            <person name="Pohl T."/>
            <person name="Merkel B.J."/>
            <person name="Hornburger P."/>
            <person name="Mueller R.-W."/>
            <person name="Bruemmer F."/>
            <person name="Labrenz M."/>
            <person name="Spormann A.M."/>
            <person name="Op den Camp H."/>
            <person name="Overmann J."/>
            <person name="Amann R."/>
            <person name="Jetten M.S.M."/>
            <person name="Mascher T."/>
            <person name="Medema M.H."/>
            <person name="Devos D.P."/>
            <person name="Kaster A.-K."/>
            <person name="Ovreas L."/>
            <person name="Rohde M."/>
            <person name="Galperin M.Y."/>
            <person name="Jogler C."/>
        </authorList>
    </citation>
    <scope>NUCLEOTIDE SEQUENCE [LARGE SCALE GENOMIC DNA]</scope>
    <source>
        <strain evidence="1 2">OJF2</strain>
    </source>
</reference>
<keyword evidence="2" id="KW-1185">Reference proteome</keyword>
<dbReference type="Gene3D" id="3.40.50.150">
    <property type="entry name" value="Vaccinia Virus protein VP39"/>
    <property type="match status" value="1"/>
</dbReference>
<keyword evidence="1" id="KW-0808">Transferase</keyword>
<name>A0A5B9VTV2_9BACT</name>
<evidence type="ECO:0000313" key="2">
    <source>
        <dbReference type="Proteomes" id="UP000324233"/>
    </source>
</evidence>
<dbReference type="EMBL" id="CP042997">
    <property type="protein sequence ID" value="QEH31732.1"/>
    <property type="molecule type" value="Genomic_DNA"/>
</dbReference>
<dbReference type="SUPFAM" id="SSF53335">
    <property type="entry name" value="S-adenosyl-L-methionine-dependent methyltransferases"/>
    <property type="match status" value="1"/>
</dbReference>
<keyword evidence="1" id="KW-0830">Ubiquinone</keyword>
<dbReference type="Proteomes" id="UP000324233">
    <property type="component" value="Chromosome"/>
</dbReference>
<dbReference type="AlphaFoldDB" id="A0A5B9VTV2"/>
<organism evidence="1 2">
    <name type="scientific">Aquisphaera giovannonii</name>
    <dbReference type="NCBI Taxonomy" id="406548"/>
    <lineage>
        <taxon>Bacteria</taxon>
        <taxon>Pseudomonadati</taxon>
        <taxon>Planctomycetota</taxon>
        <taxon>Planctomycetia</taxon>
        <taxon>Isosphaerales</taxon>
        <taxon>Isosphaeraceae</taxon>
        <taxon>Aquisphaera</taxon>
    </lineage>
</organism>
<dbReference type="KEGG" id="agv:OJF2_01970"/>
<dbReference type="GO" id="GO:0008168">
    <property type="term" value="F:methyltransferase activity"/>
    <property type="evidence" value="ECO:0007669"/>
    <property type="project" value="UniProtKB-KW"/>
</dbReference>
<dbReference type="InterPro" id="IPR029063">
    <property type="entry name" value="SAM-dependent_MTases_sf"/>
</dbReference>
<keyword evidence="1" id="KW-0489">Methyltransferase</keyword>
<dbReference type="GO" id="GO:0032259">
    <property type="term" value="P:methylation"/>
    <property type="evidence" value="ECO:0007669"/>
    <property type="project" value="UniProtKB-KW"/>
</dbReference>
<evidence type="ECO:0000313" key="1">
    <source>
        <dbReference type="EMBL" id="QEH31732.1"/>
    </source>
</evidence>
<accession>A0A5B9VTV2</accession>
<protein>
    <submittedName>
        <fullName evidence="1">Bifunctional 3-demethylubiquinone-9 3-methyltransferase/ 2-octaprenyl-6-hydroxy phenol methylase</fullName>
    </submittedName>
</protein>
<gene>
    <name evidence="1" type="ORF">OJF2_01970</name>
</gene>
<sequence>MGGGVMEAVMDRIAACKCCGGPAPSFGRVDFHKSCESRRREVFPPSGILIEYHRCPSCRFLFTTDFDGFTADDLKRYIYNDDYIRVDPDYPEERPRINADNLSVLFPADRPRRTLDYGGGSGRLAELLRVRGFGEVRTYDPFVEAFAERPAGRFDLIVCTEVLEHATDPRRVLEDIAGLLDDPGMVLFTTLLQPPDLDSQGLGWWYVGPRNGHVSLFTAESLDRLAEPLGLHLASFNDSWHVLLRDRIPDFARRFVQPA</sequence>
<proteinExistence type="predicted"/>